<dbReference type="PROSITE" id="PS50059">
    <property type="entry name" value="FKBP_PPIASE"/>
    <property type="match status" value="1"/>
</dbReference>
<evidence type="ECO:0000256" key="4">
    <source>
        <dbReference type="ARBA" id="ARBA00023235"/>
    </source>
</evidence>
<comment type="caution">
    <text evidence="8">The sequence shown here is derived from an EMBL/GenBank/DDBJ whole genome shotgun (WGS) entry which is preliminary data.</text>
</comment>
<evidence type="ECO:0000313" key="9">
    <source>
        <dbReference type="Proteomes" id="UP001144323"/>
    </source>
</evidence>
<comment type="catalytic activity">
    <reaction evidence="1 5 6">
        <text>[protein]-peptidylproline (omega=180) = [protein]-peptidylproline (omega=0)</text>
        <dbReference type="Rhea" id="RHEA:16237"/>
        <dbReference type="Rhea" id="RHEA-COMP:10747"/>
        <dbReference type="Rhea" id="RHEA-COMP:10748"/>
        <dbReference type="ChEBI" id="CHEBI:83833"/>
        <dbReference type="ChEBI" id="CHEBI:83834"/>
        <dbReference type="EC" id="5.2.1.8"/>
    </reaction>
</comment>
<evidence type="ECO:0000256" key="5">
    <source>
        <dbReference type="PROSITE-ProRule" id="PRU00277"/>
    </source>
</evidence>
<keyword evidence="4 5" id="KW-0413">Isomerase</keyword>
<reference evidence="8" key="1">
    <citation type="journal article" date="2023" name="Int. J. Syst. Evol. Microbiol.">
        <title>Methylocystis iwaonis sp. nov., a type II methane-oxidizing bacterium from surface soil of a rice paddy field in Japan, and emended description of the genus Methylocystis (ex Whittenbury et al. 1970) Bowman et al. 1993.</title>
        <authorList>
            <person name="Kaise H."/>
            <person name="Sawadogo J.B."/>
            <person name="Alam M.S."/>
            <person name="Ueno C."/>
            <person name="Dianou D."/>
            <person name="Shinjo R."/>
            <person name="Asakawa S."/>
        </authorList>
    </citation>
    <scope>NUCLEOTIDE SEQUENCE</scope>
    <source>
        <strain evidence="8">LMG27198</strain>
    </source>
</reference>
<evidence type="ECO:0000256" key="2">
    <source>
        <dbReference type="ARBA" id="ARBA00006577"/>
    </source>
</evidence>
<dbReference type="FunFam" id="3.10.50.40:FF:000006">
    <property type="entry name" value="Peptidyl-prolyl cis-trans isomerase"/>
    <property type="match status" value="1"/>
</dbReference>
<accession>A0A9W6GXL5</accession>
<dbReference type="PANTHER" id="PTHR43811">
    <property type="entry name" value="FKBP-TYPE PEPTIDYL-PROLYL CIS-TRANS ISOMERASE FKPA"/>
    <property type="match status" value="1"/>
</dbReference>
<gene>
    <name evidence="8" type="primary">fbp_2</name>
    <name evidence="8" type="ORF">LMG27198_39530</name>
</gene>
<dbReference type="Pfam" id="PF00254">
    <property type="entry name" value="FKBP_C"/>
    <property type="match status" value="1"/>
</dbReference>
<dbReference type="SUPFAM" id="SSF54534">
    <property type="entry name" value="FKBP-like"/>
    <property type="match status" value="1"/>
</dbReference>
<dbReference type="InterPro" id="IPR001179">
    <property type="entry name" value="PPIase_FKBP_dom"/>
</dbReference>
<protein>
    <recommendedName>
        <fullName evidence="6">Peptidyl-prolyl cis-trans isomerase</fullName>
        <ecNumber evidence="6">5.2.1.8</ecNumber>
    </recommendedName>
</protein>
<dbReference type="InterPro" id="IPR046357">
    <property type="entry name" value="PPIase_dom_sf"/>
</dbReference>
<evidence type="ECO:0000256" key="1">
    <source>
        <dbReference type="ARBA" id="ARBA00000971"/>
    </source>
</evidence>
<keyword evidence="9" id="KW-1185">Reference proteome</keyword>
<evidence type="ECO:0000259" key="7">
    <source>
        <dbReference type="PROSITE" id="PS50059"/>
    </source>
</evidence>
<evidence type="ECO:0000313" key="8">
    <source>
        <dbReference type="EMBL" id="GLI94961.1"/>
    </source>
</evidence>
<name>A0A9W6GXL5_9HYPH</name>
<evidence type="ECO:0000256" key="6">
    <source>
        <dbReference type="RuleBase" id="RU003915"/>
    </source>
</evidence>
<dbReference type="EC" id="5.2.1.8" evidence="6"/>
<keyword evidence="3 5" id="KW-0697">Rotamase</keyword>
<evidence type="ECO:0000256" key="3">
    <source>
        <dbReference type="ARBA" id="ARBA00023110"/>
    </source>
</evidence>
<dbReference type="PANTHER" id="PTHR43811:SF19">
    <property type="entry name" value="39 KDA FK506-BINDING NUCLEAR PROTEIN"/>
    <property type="match status" value="1"/>
</dbReference>
<organism evidence="8 9">
    <name type="scientific">Methylocystis echinoides</name>
    <dbReference type="NCBI Taxonomy" id="29468"/>
    <lineage>
        <taxon>Bacteria</taxon>
        <taxon>Pseudomonadati</taxon>
        <taxon>Pseudomonadota</taxon>
        <taxon>Alphaproteobacteria</taxon>
        <taxon>Hyphomicrobiales</taxon>
        <taxon>Methylocystaceae</taxon>
        <taxon>Methylocystis</taxon>
    </lineage>
</organism>
<feature type="domain" description="PPIase FKBP-type" evidence="7">
    <location>
        <begin position="62"/>
        <end position="154"/>
    </location>
</feature>
<dbReference type="Gene3D" id="3.10.50.40">
    <property type="match status" value="1"/>
</dbReference>
<proteinExistence type="inferred from homology"/>
<dbReference type="AlphaFoldDB" id="A0A9W6GXL5"/>
<dbReference type="Proteomes" id="UP001144323">
    <property type="component" value="Unassembled WGS sequence"/>
</dbReference>
<dbReference type="GO" id="GO:0003755">
    <property type="term" value="F:peptidyl-prolyl cis-trans isomerase activity"/>
    <property type="evidence" value="ECO:0007669"/>
    <property type="project" value="UniProtKB-UniRule"/>
</dbReference>
<sequence length="154" mass="16181">MMPRTSFLSVPVAKALLAVLCGILVSFWTLGSSVAAARVETTLTGLQIVDNRVGAGPSPATGKKVIIHYTGWLYVNGTKGRKFDSSLDRGEPFAFIIGKGQVIKGWDEGIATMHAGGNRTLIVPPDLGYGATGLAGTVPPNAWLIFDVDLLGVK</sequence>
<comment type="similarity">
    <text evidence="2 6">Belongs to the FKBP-type PPIase family.</text>
</comment>
<dbReference type="EMBL" id="BSEC01000001">
    <property type="protein sequence ID" value="GLI94961.1"/>
    <property type="molecule type" value="Genomic_DNA"/>
</dbReference>